<dbReference type="Proteomes" id="UP000233375">
    <property type="component" value="Unassembled WGS sequence"/>
</dbReference>
<dbReference type="PANTHER" id="PTHR36834:SF1">
    <property type="entry name" value="INTEGRAL MEMBRANE PROTEIN"/>
    <property type="match status" value="1"/>
</dbReference>
<keyword evidence="4" id="KW-1185">Reference proteome</keyword>
<accession>A0A2N0Z1A7</accession>
<name>A0A2N0Z1A7_9BACI</name>
<feature type="transmembrane region" description="Helical" evidence="1">
    <location>
        <begin position="136"/>
        <end position="158"/>
    </location>
</feature>
<dbReference type="Pfam" id="PF04892">
    <property type="entry name" value="VanZ"/>
    <property type="match status" value="1"/>
</dbReference>
<reference evidence="3 4" key="1">
    <citation type="journal article" date="2003" name="Int. J. Syst. Evol. Microbiol.">
        <title>Bacillus nealsonii sp. nov., isolated from a spacecraft-assembly facility, whose spores are gamma-radiation resistant.</title>
        <authorList>
            <person name="Venkateswaran K."/>
            <person name="Kempf M."/>
            <person name="Chen F."/>
            <person name="Satomi M."/>
            <person name="Nicholson W."/>
            <person name="Kern R."/>
        </authorList>
    </citation>
    <scope>NUCLEOTIDE SEQUENCE [LARGE SCALE GENOMIC DNA]</scope>
    <source>
        <strain evidence="3 4">FO-92</strain>
    </source>
</reference>
<evidence type="ECO:0000259" key="2">
    <source>
        <dbReference type="Pfam" id="PF04892"/>
    </source>
</evidence>
<sequence>MYNKRKRIEVSMKISAFTLRKYRAPAILLFTLYLVVLFYLLFFSGYRQSVYGLRGYNYLPLLPLLEEVASLNSFGLSFITSNLFGNVLAFLPLGFFAAFFTKKNVSAIIMMSFLLSFSIEMLQFIFAIGICDINDILLNTIGGALGYCLFYLTMPFLVKKQ</sequence>
<protein>
    <submittedName>
        <fullName evidence="3">VanZ family protein</fullName>
    </submittedName>
</protein>
<evidence type="ECO:0000256" key="1">
    <source>
        <dbReference type="SAM" id="Phobius"/>
    </source>
</evidence>
<keyword evidence="1" id="KW-1133">Transmembrane helix</keyword>
<feature type="transmembrane region" description="Helical" evidence="1">
    <location>
        <begin position="21"/>
        <end position="42"/>
    </location>
</feature>
<evidence type="ECO:0000313" key="4">
    <source>
        <dbReference type="Proteomes" id="UP000233375"/>
    </source>
</evidence>
<organism evidence="3 4">
    <name type="scientific">Niallia nealsonii</name>
    <dbReference type="NCBI Taxonomy" id="115979"/>
    <lineage>
        <taxon>Bacteria</taxon>
        <taxon>Bacillati</taxon>
        <taxon>Bacillota</taxon>
        <taxon>Bacilli</taxon>
        <taxon>Bacillales</taxon>
        <taxon>Bacillaceae</taxon>
        <taxon>Niallia</taxon>
    </lineage>
</organism>
<comment type="caution">
    <text evidence="3">The sequence shown here is derived from an EMBL/GenBank/DDBJ whole genome shotgun (WGS) entry which is preliminary data.</text>
</comment>
<feature type="transmembrane region" description="Helical" evidence="1">
    <location>
        <begin position="107"/>
        <end position="130"/>
    </location>
</feature>
<evidence type="ECO:0000313" key="3">
    <source>
        <dbReference type="EMBL" id="PKG23288.1"/>
    </source>
</evidence>
<dbReference type="InterPro" id="IPR053150">
    <property type="entry name" value="Teicoplanin_resist-assoc"/>
</dbReference>
<keyword evidence="1" id="KW-0812">Transmembrane</keyword>
<dbReference type="PANTHER" id="PTHR36834">
    <property type="entry name" value="MEMBRANE PROTEIN-RELATED"/>
    <property type="match status" value="1"/>
</dbReference>
<feature type="transmembrane region" description="Helical" evidence="1">
    <location>
        <begin position="74"/>
        <end position="100"/>
    </location>
</feature>
<dbReference type="AlphaFoldDB" id="A0A2N0Z1A7"/>
<feature type="domain" description="VanZ-like" evidence="2">
    <location>
        <begin position="30"/>
        <end position="152"/>
    </location>
</feature>
<gene>
    <name evidence="3" type="ORF">CWS01_12615</name>
</gene>
<proteinExistence type="predicted"/>
<dbReference type="EMBL" id="PISE01000026">
    <property type="protein sequence ID" value="PKG23288.1"/>
    <property type="molecule type" value="Genomic_DNA"/>
</dbReference>
<dbReference type="InterPro" id="IPR006976">
    <property type="entry name" value="VanZ-like"/>
</dbReference>
<keyword evidence="1" id="KW-0472">Membrane</keyword>